<gene>
    <name evidence="2" type="ORF">TTHERM_00560120</name>
</gene>
<accession>I7MHV3</accession>
<keyword evidence="3" id="KW-1185">Reference proteome</keyword>
<keyword evidence="1" id="KW-0472">Membrane</keyword>
<organism evidence="2 3">
    <name type="scientific">Tetrahymena thermophila (strain SB210)</name>
    <dbReference type="NCBI Taxonomy" id="312017"/>
    <lineage>
        <taxon>Eukaryota</taxon>
        <taxon>Sar</taxon>
        <taxon>Alveolata</taxon>
        <taxon>Ciliophora</taxon>
        <taxon>Intramacronucleata</taxon>
        <taxon>Oligohymenophorea</taxon>
        <taxon>Hymenostomatida</taxon>
        <taxon>Tetrahymenina</taxon>
        <taxon>Tetrahymenidae</taxon>
        <taxon>Tetrahymena</taxon>
    </lineage>
</organism>
<dbReference type="InParanoid" id="I7MHV3"/>
<keyword evidence="1 2" id="KW-0812">Transmembrane</keyword>
<feature type="transmembrane region" description="Helical" evidence="1">
    <location>
        <begin position="237"/>
        <end position="258"/>
    </location>
</feature>
<dbReference type="Proteomes" id="UP000009168">
    <property type="component" value="Unassembled WGS sequence"/>
</dbReference>
<proteinExistence type="predicted"/>
<protein>
    <submittedName>
        <fullName evidence="2">Transmembrane protein, putative</fullName>
    </submittedName>
</protein>
<reference evidence="3" key="1">
    <citation type="journal article" date="2006" name="PLoS Biol.">
        <title>Macronuclear genome sequence of the ciliate Tetrahymena thermophila, a model eukaryote.</title>
        <authorList>
            <person name="Eisen J.A."/>
            <person name="Coyne R.S."/>
            <person name="Wu M."/>
            <person name="Wu D."/>
            <person name="Thiagarajan M."/>
            <person name="Wortman J.R."/>
            <person name="Badger J.H."/>
            <person name="Ren Q."/>
            <person name="Amedeo P."/>
            <person name="Jones K.M."/>
            <person name="Tallon L.J."/>
            <person name="Delcher A.L."/>
            <person name="Salzberg S.L."/>
            <person name="Silva J.C."/>
            <person name="Haas B.J."/>
            <person name="Majoros W.H."/>
            <person name="Farzad M."/>
            <person name="Carlton J.M."/>
            <person name="Smith R.K. Jr."/>
            <person name="Garg J."/>
            <person name="Pearlman R.E."/>
            <person name="Karrer K.M."/>
            <person name="Sun L."/>
            <person name="Manning G."/>
            <person name="Elde N.C."/>
            <person name="Turkewitz A.P."/>
            <person name="Asai D.J."/>
            <person name="Wilkes D.E."/>
            <person name="Wang Y."/>
            <person name="Cai H."/>
            <person name="Collins K."/>
            <person name="Stewart B.A."/>
            <person name="Lee S.R."/>
            <person name="Wilamowska K."/>
            <person name="Weinberg Z."/>
            <person name="Ruzzo W.L."/>
            <person name="Wloga D."/>
            <person name="Gaertig J."/>
            <person name="Frankel J."/>
            <person name="Tsao C.-C."/>
            <person name="Gorovsky M.A."/>
            <person name="Keeling P.J."/>
            <person name="Waller R.F."/>
            <person name="Patron N.J."/>
            <person name="Cherry J.M."/>
            <person name="Stover N.A."/>
            <person name="Krieger C.J."/>
            <person name="del Toro C."/>
            <person name="Ryder H.F."/>
            <person name="Williamson S.C."/>
            <person name="Barbeau R.A."/>
            <person name="Hamilton E.P."/>
            <person name="Orias E."/>
        </authorList>
    </citation>
    <scope>NUCLEOTIDE SEQUENCE [LARGE SCALE GENOMIC DNA]</scope>
    <source>
        <strain evidence="3">SB210</strain>
    </source>
</reference>
<evidence type="ECO:0000313" key="3">
    <source>
        <dbReference type="Proteomes" id="UP000009168"/>
    </source>
</evidence>
<dbReference type="RefSeq" id="XP_001010165.2">
    <property type="nucleotide sequence ID" value="XM_001010165.2"/>
</dbReference>
<dbReference type="KEGG" id="tet:TTHERM_00560120"/>
<keyword evidence="1" id="KW-1133">Transmembrane helix</keyword>
<dbReference type="GeneID" id="7834879"/>
<sequence>MQNFKRLQRLNGSYLLDQHQNRISIIIQIPLADTMNFVFNSRLPYQGYCDLNSDYQLPLNYQPVWYFEEEQSTTLQIIQKDYTQNFQEKFIIKGDLESESFILSEDNDTSIQLQFISVNELTQKICIGNGLLNLANGNKNNIFIQGYQQNQLISPNFQISGSTFNSNDLFEINYNITTNISYPILKTYSSNNWDVQMAGIFLGDTDMTAIAHFKNFIIQTYTYSALPINQHPFGRVYVYRLLRVVLNQYFFIIFAFWIQTNNLEQYNIQSTPR</sequence>
<dbReference type="AlphaFoldDB" id="I7MHV3"/>
<dbReference type="EMBL" id="GG662808">
    <property type="protein sequence ID" value="EAR89920.2"/>
    <property type="molecule type" value="Genomic_DNA"/>
</dbReference>
<evidence type="ECO:0000313" key="2">
    <source>
        <dbReference type="EMBL" id="EAR89920.2"/>
    </source>
</evidence>
<name>I7MHV3_TETTS</name>
<evidence type="ECO:0000256" key="1">
    <source>
        <dbReference type="SAM" id="Phobius"/>
    </source>
</evidence>